<dbReference type="PANTHER" id="PTHR42852:SF17">
    <property type="entry name" value="THIOREDOXIN-LIKE PROTEIN HI_1115"/>
    <property type="match status" value="1"/>
</dbReference>
<comment type="caution">
    <text evidence="2">The sequence shown here is derived from an EMBL/GenBank/DDBJ whole genome shotgun (WGS) entry which is preliminary data.</text>
</comment>
<dbReference type="InterPro" id="IPR050553">
    <property type="entry name" value="Thioredoxin_ResA/DsbE_sf"/>
</dbReference>
<dbReference type="Proteomes" id="UP001298424">
    <property type="component" value="Unassembled WGS sequence"/>
</dbReference>
<dbReference type="InterPro" id="IPR000866">
    <property type="entry name" value="AhpC/TSA"/>
</dbReference>
<sequence length="170" mass="18663">MNRKTLALKTGKALLWLAVFFAASLIADWWRSPNPPANAADLPLHTLAGRDTTLRQSSSGQTLVLYFWGSWCGICRRTSPAIEQLRADGVPVIGVAMQSGSDADIGRYLAEHGWHFDTVNDSGTLAQQWQVRAVPTVVLVRNGRIVHSTSGIASYYGLKSRIRLADWKDG</sequence>
<protein>
    <submittedName>
        <fullName evidence="2">Protein disulfide oxidoreductase</fullName>
    </submittedName>
</protein>
<accession>A0ABS9NND8</accession>
<dbReference type="PROSITE" id="PS51352">
    <property type="entry name" value="THIOREDOXIN_2"/>
    <property type="match status" value="1"/>
</dbReference>
<dbReference type="EMBL" id="JAKOOW010000025">
    <property type="protein sequence ID" value="MCG6504297.1"/>
    <property type="molecule type" value="Genomic_DNA"/>
</dbReference>
<evidence type="ECO:0000259" key="1">
    <source>
        <dbReference type="PROSITE" id="PS51352"/>
    </source>
</evidence>
<dbReference type="InterPro" id="IPR036249">
    <property type="entry name" value="Thioredoxin-like_sf"/>
</dbReference>
<feature type="domain" description="Thioredoxin" evidence="1">
    <location>
        <begin position="33"/>
        <end position="170"/>
    </location>
</feature>
<keyword evidence="3" id="KW-1185">Reference proteome</keyword>
<name>A0ABS9NND8_9NEIS</name>
<proteinExistence type="predicted"/>
<evidence type="ECO:0000313" key="2">
    <source>
        <dbReference type="EMBL" id="MCG6504297.1"/>
    </source>
</evidence>
<dbReference type="SUPFAM" id="SSF52833">
    <property type="entry name" value="Thioredoxin-like"/>
    <property type="match status" value="1"/>
</dbReference>
<organism evidence="2 3">
    <name type="scientific">Kingella pumchi</name>
    <dbReference type="NCBI Taxonomy" id="2779506"/>
    <lineage>
        <taxon>Bacteria</taxon>
        <taxon>Pseudomonadati</taxon>
        <taxon>Pseudomonadota</taxon>
        <taxon>Betaproteobacteria</taxon>
        <taxon>Neisseriales</taxon>
        <taxon>Neisseriaceae</taxon>
        <taxon>Kingella</taxon>
    </lineage>
</organism>
<dbReference type="Pfam" id="PF00578">
    <property type="entry name" value="AhpC-TSA"/>
    <property type="match status" value="1"/>
</dbReference>
<evidence type="ECO:0000313" key="3">
    <source>
        <dbReference type="Proteomes" id="UP001298424"/>
    </source>
</evidence>
<dbReference type="CDD" id="cd03011">
    <property type="entry name" value="TlpA_like_ScsD_MtbDsbE"/>
    <property type="match status" value="1"/>
</dbReference>
<dbReference type="InterPro" id="IPR013766">
    <property type="entry name" value="Thioredoxin_domain"/>
</dbReference>
<dbReference type="Gene3D" id="3.40.30.10">
    <property type="entry name" value="Glutaredoxin"/>
    <property type="match status" value="1"/>
</dbReference>
<reference evidence="2 3" key="1">
    <citation type="submission" date="2022-02" db="EMBL/GenBank/DDBJ databases">
        <title>Genome sequence data of Kingella unionensis sp. nov. strain CICC 24913 (CCUG 75125).</title>
        <authorList>
            <person name="Xiao M."/>
        </authorList>
    </citation>
    <scope>NUCLEOTIDE SEQUENCE [LARGE SCALE GENOMIC DNA]</scope>
    <source>
        <strain evidence="2 3">CICC 24913</strain>
    </source>
</reference>
<dbReference type="RefSeq" id="WP_238747637.1">
    <property type="nucleotide sequence ID" value="NZ_JAKOOW010000025.1"/>
</dbReference>
<gene>
    <name evidence="2" type="ORF">MB824_07295</name>
</gene>
<dbReference type="PANTHER" id="PTHR42852">
    <property type="entry name" value="THIOL:DISULFIDE INTERCHANGE PROTEIN DSBE"/>
    <property type="match status" value="1"/>
</dbReference>